<dbReference type="Proteomes" id="UP001141806">
    <property type="component" value="Unassembled WGS sequence"/>
</dbReference>
<comment type="subunit">
    <text evidence="1">Heterooctamer of 4 alpha and 4 beta chains.</text>
</comment>
<sequence length="105" mass="12015">MWILEMVGFDIPPYVQSKHNLIALASHHDWVFFSCRLLYMWLVEIIPIQGISVRNFPSTKLLMRITVNRLLLPKLYLNYIGLDGEIGCMGKGAGLAMATLMDINY</sequence>
<evidence type="ECO:0000313" key="2">
    <source>
        <dbReference type="EMBL" id="KAJ4955536.1"/>
    </source>
</evidence>
<protein>
    <submittedName>
        <fullName evidence="2">Uncharacterized protein</fullName>
    </submittedName>
</protein>
<dbReference type="InterPro" id="IPR016102">
    <property type="entry name" value="Succinyl-CoA_synth-like"/>
</dbReference>
<organism evidence="2 3">
    <name type="scientific">Protea cynaroides</name>
    <dbReference type="NCBI Taxonomy" id="273540"/>
    <lineage>
        <taxon>Eukaryota</taxon>
        <taxon>Viridiplantae</taxon>
        <taxon>Streptophyta</taxon>
        <taxon>Embryophyta</taxon>
        <taxon>Tracheophyta</taxon>
        <taxon>Spermatophyta</taxon>
        <taxon>Magnoliopsida</taxon>
        <taxon>Proteales</taxon>
        <taxon>Proteaceae</taxon>
        <taxon>Protea</taxon>
    </lineage>
</organism>
<reference evidence="2" key="1">
    <citation type="journal article" date="2023" name="Plant J.">
        <title>The genome of the king protea, Protea cynaroides.</title>
        <authorList>
            <person name="Chang J."/>
            <person name="Duong T.A."/>
            <person name="Schoeman C."/>
            <person name="Ma X."/>
            <person name="Roodt D."/>
            <person name="Barker N."/>
            <person name="Li Z."/>
            <person name="Van de Peer Y."/>
            <person name="Mizrachi E."/>
        </authorList>
    </citation>
    <scope>NUCLEOTIDE SEQUENCE</scope>
    <source>
        <tissue evidence="2">Young leaves</tissue>
    </source>
</reference>
<keyword evidence="3" id="KW-1185">Reference proteome</keyword>
<evidence type="ECO:0000313" key="3">
    <source>
        <dbReference type="Proteomes" id="UP001141806"/>
    </source>
</evidence>
<accession>A0A9Q0GWK1</accession>
<gene>
    <name evidence="2" type="ORF">NE237_012319</name>
</gene>
<proteinExistence type="predicted"/>
<dbReference type="EMBL" id="JAMYWD010000011">
    <property type="protein sequence ID" value="KAJ4955536.1"/>
    <property type="molecule type" value="Genomic_DNA"/>
</dbReference>
<dbReference type="AlphaFoldDB" id="A0A9Q0GWK1"/>
<comment type="caution">
    <text evidence="2">The sequence shown here is derived from an EMBL/GenBank/DDBJ whole genome shotgun (WGS) entry which is preliminary data.</text>
</comment>
<dbReference type="SUPFAM" id="SSF52210">
    <property type="entry name" value="Succinyl-CoA synthetase domains"/>
    <property type="match status" value="1"/>
</dbReference>
<dbReference type="Gene3D" id="3.40.50.261">
    <property type="entry name" value="Succinyl-CoA synthetase domains"/>
    <property type="match status" value="1"/>
</dbReference>
<name>A0A9Q0GWK1_9MAGN</name>
<evidence type="ECO:0000256" key="1">
    <source>
        <dbReference type="ARBA" id="ARBA00011412"/>
    </source>
</evidence>